<evidence type="ECO:0000256" key="1">
    <source>
        <dbReference type="SAM" id="Phobius"/>
    </source>
</evidence>
<dbReference type="AlphaFoldDB" id="A0A0G1RI78"/>
<sequence length="511" mass="59151">MPLLLSLITLIFSVLPFTLGPSSPFFTIDQEVVYVTNALSYVVRKQIPFYDHPGTPGILLLSASFTPLRLWAKYFIHTPFIDWSIKNFTFLMYYSRFFVLIVYCAGLAILLRAVHNFTASRLAVILTWLSLFSYSEFLRIGVRPTPENFLLFSTAVWLWLFLPLVNHPTLVRLVFLNLAAGFSLATKLNSLTLLLITWLVTGVVLVRRNLRFFRLVRLWLFLCGLSLIGFFVSTWTIRGHYRGLFNWSYGLASHLEAGGSGRAGWFDWGLIRASLTTIVRQEPYLVLFFILAPLAYIASFRRLSRFSRLVFGPAILILLTFFFVYAKFPRPHYQWLHLIVLSVFTAVFLNRSVSVSLARVRFKLLPLFFILLLTPLMINRVNTYAKWSVNLAAAAAFEDFISAHPPRYRTLWYIGNTRDFSLLWGRSWSGEFYGPQLDRYYPHLGEIVDFNTYRDNSARTYPIFSSCWDQLYLRRSEMDGFLAAHPDKKLTVSAVTNTKYYLITSDHCQKL</sequence>
<reference evidence="2 3" key="1">
    <citation type="journal article" date="2015" name="Nature">
        <title>rRNA introns, odd ribosomes, and small enigmatic genomes across a large radiation of phyla.</title>
        <authorList>
            <person name="Brown C.T."/>
            <person name="Hug L.A."/>
            <person name="Thomas B.C."/>
            <person name="Sharon I."/>
            <person name="Castelle C.J."/>
            <person name="Singh A."/>
            <person name="Wilkins M.J."/>
            <person name="Williams K.H."/>
            <person name="Banfield J.F."/>
        </authorList>
    </citation>
    <scope>NUCLEOTIDE SEQUENCE [LARGE SCALE GENOMIC DNA]</scope>
</reference>
<keyword evidence="1" id="KW-0472">Membrane</keyword>
<gene>
    <name evidence="2" type="ORF">UX78_C0003G0048</name>
</gene>
<proteinExistence type="predicted"/>
<evidence type="ECO:0000313" key="2">
    <source>
        <dbReference type="EMBL" id="KKU56772.1"/>
    </source>
</evidence>
<feature type="transmembrane region" description="Helical" evidence="1">
    <location>
        <begin position="119"/>
        <end position="137"/>
    </location>
</feature>
<feature type="transmembrane region" description="Helical" evidence="1">
    <location>
        <begin position="362"/>
        <end position="378"/>
    </location>
</feature>
<keyword evidence="1" id="KW-0812">Transmembrane</keyword>
<feature type="transmembrane region" description="Helical" evidence="1">
    <location>
        <begin position="149"/>
        <end position="168"/>
    </location>
</feature>
<feature type="transmembrane region" description="Helical" evidence="1">
    <location>
        <begin position="218"/>
        <end position="237"/>
    </location>
</feature>
<organism evidence="2 3">
    <name type="scientific">Candidatus Amesbacteria bacterium GW2011_GWA2_47_11</name>
    <dbReference type="NCBI Taxonomy" id="1618357"/>
    <lineage>
        <taxon>Bacteria</taxon>
        <taxon>Candidatus Amesiibacteriota</taxon>
    </lineage>
</organism>
<feature type="transmembrane region" description="Helical" evidence="1">
    <location>
        <begin position="306"/>
        <end position="326"/>
    </location>
</feature>
<dbReference type="Proteomes" id="UP000034607">
    <property type="component" value="Unassembled WGS sequence"/>
</dbReference>
<feature type="transmembrane region" description="Helical" evidence="1">
    <location>
        <begin position="283"/>
        <end position="299"/>
    </location>
</feature>
<dbReference type="EMBL" id="LCNM01000003">
    <property type="protein sequence ID" value="KKU56772.1"/>
    <property type="molecule type" value="Genomic_DNA"/>
</dbReference>
<keyword evidence="1" id="KW-1133">Transmembrane helix</keyword>
<comment type="caution">
    <text evidence="2">The sequence shown here is derived from an EMBL/GenBank/DDBJ whole genome shotgun (WGS) entry which is preliminary data.</text>
</comment>
<feature type="transmembrane region" description="Helical" evidence="1">
    <location>
        <begin position="93"/>
        <end position="113"/>
    </location>
</feature>
<feature type="transmembrane region" description="Helical" evidence="1">
    <location>
        <begin position="188"/>
        <end position="206"/>
    </location>
</feature>
<protein>
    <recommendedName>
        <fullName evidence="4">Glycosyltransferase RgtA/B/C/D-like domain-containing protein</fullName>
    </recommendedName>
</protein>
<feature type="transmembrane region" description="Helical" evidence="1">
    <location>
        <begin position="332"/>
        <end position="350"/>
    </location>
</feature>
<name>A0A0G1RI78_9BACT</name>
<accession>A0A0G1RI78</accession>
<evidence type="ECO:0008006" key="4">
    <source>
        <dbReference type="Google" id="ProtNLM"/>
    </source>
</evidence>
<evidence type="ECO:0000313" key="3">
    <source>
        <dbReference type="Proteomes" id="UP000034607"/>
    </source>
</evidence>